<dbReference type="AlphaFoldDB" id="M7NBP9"/>
<dbReference type="InterPro" id="IPR013189">
    <property type="entry name" value="Glyco_hydro_32_C"/>
</dbReference>
<dbReference type="CDD" id="cd08996">
    <property type="entry name" value="GH32_FFase"/>
    <property type="match status" value="1"/>
</dbReference>
<evidence type="ECO:0000259" key="8">
    <source>
        <dbReference type="SMART" id="SM00560"/>
    </source>
</evidence>
<dbReference type="Pfam" id="PF08244">
    <property type="entry name" value="Glyco_hydro_32C"/>
    <property type="match status" value="1"/>
</dbReference>
<evidence type="ECO:0000313" key="9">
    <source>
        <dbReference type="EMBL" id="EMR04677.1"/>
    </source>
</evidence>
<feature type="domain" description="LamG-like jellyroll fold" evidence="8">
    <location>
        <begin position="97"/>
        <end position="247"/>
    </location>
</feature>
<comment type="similarity">
    <text evidence="1 7">Belongs to the glycosyl hydrolase 32 family.</text>
</comment>
<dbReference type="InterPro" id="IPR006558">
    <property type="entry name" value="LamG-like"/>
</dbReference>
<keyword evidence="3" id="KW-0732">Signal</keyword>
<dbReference type="RefSeq" id="WP_009193542.1">
    <property type="nucleotide sequence ID" value="NZ_AODQ01000002.1"/>
</dbReference>
<dbReference type="Gene3D" id="2.115.10.20">
    <property type="entry name" value="Glycosyl hydrolase domain, family 43"/>
    <property type="match status" value="1"/>
</dbReference>
<organism evidence="9 10">
    <name type="scientific">Cesiribacter andamanensis AMV16</name>
    <dbReference type="NCBI Taxonomy" id="1279009"/>
    <lineage>
        <taxon>Bacteria</taxon>
        <taxon>Pseudomonadati</taxon>
        <taxon>Bacteroidota</taxon>
        <taxon>Cytophagia</taxon>
        <taxon>Cytophagales</taxon>
        <taxon>Cesiribacteraceae</taxon>
        <taxon>Cesiribacter</taxon>
    </lineage>
</organism>
<evidence type="ECO:0000256" key="6">
    <source>
        <dbReference type="ARBA" id="ARBA00023295"/>
    </source>
</evidence>
<dbReference type="PANTHER" id="PTHR43101">
    <property type="entry name" value="BETA-FRUCTOSIDASE"/>
    <property type="match status" value="1"/>
</dbReference>
<dbReference type="SUPFAM" id="SSF49899">
    <property type="entry name" value="Concanavalin A-like lectins/glucanases"/>
    <property type="match status" value="2"/>
</dbReference>
<evidence type="ECO:0000256" key="2">
    <source>
        <dbReference type="ARBA" id="ARBA00012758"/>
    </source>
</evidence>
<dbReference type="EMBL" id="AODQ01000002">
    <property type="protein sequence ID" value="EMR04677.1"/>
    <property type="molecule type" value="Genomic_DNA"/>
</dbReference>
<gene>
    <name evidence="9" type="primary">sacA_2</name>
    <name evidence="9" type="ORF">ADICEAN_00129</name>
</gene>
<dbReference type="InterPro" id="IPR013148">
    <property type="entry name" value="Glyco_hydro_32_N"/>
</dbReference>
<dbReference type="InterPro" id="IPR051214">
    <property type="entry name" value="GH32_Enzymes"/>
</dbReference>
<accession>M7NBP9</accession>
<dbReference type="PANTHER" id="PTHR43101:SF1">
    <property type="entry name" value="BETA-FRUCTOSIDASE"/>
    <property type="match status" value="1"/>
</dbReference>
<dbReference type="eggNOG" id="COG1621">
    <property type="taxonomic scope" value="Bacteria"/>
</dbReference>
<sequence length="764" mass="86348">MSNFIGYTLSVISLFQGSDFQRDTPVSNLHYSFDHTAGAVVEEKVSGQYDSVQYAFTKALYKPQSDPLWRKSGVTQQALLFDGYSTFIEKTNFTPAQELTLAVWVAPRAFEWGDEGKLSAIINQQDLPNKKGFALGMYRHGAWSFQCGDGAQWVELWDQEHPLPKNEWSFVVATLSEQGAAIYLNGKKINEKKFSTPFQLAAATDQKLLIGRHNQAAVIEGDMPFSLNMFNGLMDELWVKGQFLSEGEVHAMYLAYLPTGKIPKIPYQEIALDYSKFNGDRYRPTYHAVAPAHWMNEPHAPFYYGGKYHLFYQHNPTGPYWHQIHWGHWVSDDMINWQHAPVALAPEKGDLTPDGIWSGSAHFDAKGEPVLYFTAGNDGKKPNQAVAIARPKNPKDPNLIEWIYHPKLVAEQPQGYLFNEFRDPFVWKEGTLWYMLVGSGIEGKGGTAALFTSSDALTWEYSNPFFLSDSQKYPRLGDMWELPVFLPVGKYKSGETRYILLVSPLKEDIHYWLGRFDKKNNRFIPDQEAPQLMDYGKFGFTGPSGMVDPKTGRSIVFSIAQGKYRGLHAYNMGWAHNAGLPLSLSVDQQGRLLFEPIQEVENKRGQQLLSLKNMSLVDANKALATITGDVLEIKVTLEHKGKQPYGLIVRKSPTGAEQTKLYYNPEQETFGIDRMKTSQFQENGIDEGPLSLAGAPFELRVFLDKSMLEAYVNKRRSITSRTYCALKDALGIEVFGDPAVQVKSLEVWALNPIDWQYVSPVPQD</sequence>
<evidence type="ECO:0000256" key="5">
    <source>
        <dbReference type="ARBA" id="ARBA00023157"/>
    </source>
</evidence>
<evidence type="ECO:0000256" key="3">
    <source>
        <dbReference type="ARBA" id="ARBA00022729"/>
    </source>
</evidence>
<name>M7NBP9_9BACT</name>
<keyword evidence="6 7" id="KW-0326">Glycosidase</keyword>
<reference evidence="9 10" key="1">
    <citation type="journal article" date="2013" name="Genome Announc.">
        <title>Draft Genome Sequence of Cesiribacter andamanensis Strain AMV16T, Isolated from a Soil Sample from a Mud Volcano in the Andaman Islands, India.</title>
        <authorList>
            <person name="Shivaji S."/>
            <person name="Ara S."/>
            <person name="Begum Z."/>
            <person name="Srinivas T.N."/>
            <person name="Singh A."/>
            <person name="Kumar Pinnaka A."/>
        </authorList>
    </citation>
    <scope>NUCLEOTIDE SEQUENCE [LARGE SCALE GENOMIC DNA]</scope>
    <source>
        <strain evidence="9 10">AMV16</strain>
    </source>
</reference>
<evidence type="ECO:0000313" key="10">
    <source>
        <dbReference type="Proteomes" id="UP000011910"/>
    </source>
</evidence>
<dbReference type="InterPro" id="IPR023296">
    <property type="entry name" value="Glyco_hydro_beta-prop_sf"/>
</dbReference>
<dbReference type="Gene3D" id="2.60.120.200">
    <property type="match status" value="1"/>
</dbReference>
<protein>
    <recommendedName>
        <fullName evidence="2">beta-fructofuranosidase</fullName>
        <ecNumber evidence="2">3.2.1.26</ecNumber>
    </recommendedName>
</protein>
<dbReference type="GO" id="GO:0005975">
    <property type="term" value="P:carbohydrate metabolic process"/>
    <property type="evidence" value="ECO:0007669"/>
    <property type="project" value="InterPro"/>
</dbReference>
<keyword evidence="4 7" id="KW-0378">Hydrolase</keyword>
<dbReference type="SMART" id="SM00560">
    <property type="entry name" value="LamGL"/>
    <property type="match status" value="1"/>
</dbReference>
<comment type="caution">
    <text evidence="9">The sequence shown here is derived from an EMBL/GenBank/DDBJ whole genome shotgun (WGS) entry which is preliminary data.</text>
</comment>
<dbReference type="OrthoDB" id="9759709at2"/>
<keyword evidence="5" id="KW-1015">Disulfide bond</keyword>
<proteinExistence type="inferred from homology"/>
<keyword evidence="10" id="KW-1185">Reference proteome</keyword>
<evidence type="ECO:0000256" key="1">
    <source>
        <dbReference type="ARBA" id="ARBA00009902"/>
    </source>
</evidence>
<dbReference type="Pfam" id="PF13385">
    <property type="entry name" value="Laminin_G_3"/>
    <property type="match status" value="1"/>
</dbReference>
<dbReference type="InterPro" id="IPR013320">
    <property type="entry name" value="ConA-like_dom_sf"/>
</dbReference>
<dbReference type="STRING" id="1279009.ADICEAN_00129"/>
<dbReference type="Gene3D" id="2.60.120.560">
    <property type="entry name" value="Exo-inulinase, domain 1"/>
    <property type="match status" value="1"/>
</dbReference>
<dbReference type="Proteomes" id="UP000011910">
    <property type="component" value="Unassembled WGS sequence"/>
</dbReference>
<dbReference type="SMART" id="SM00640">
    <property type="entry name" value="Glyco_32"/>
    <property type="match status" value="1"/>
</dbReference>
<dbReference type="PATRIC" id="fig|1279009.4.peg.134"/>
<dbReference type="InterPro" id="IPR001362">
    <property type="entry name" value="Glyco_hydro_32"/>
</dbReference>
<dbReference type="Pfam" id="PF00251">
    <property type="entry name" value="Glyco_hydro_32N"/>
    <property type="match status" value="1"/>
</dbReference>
<evidence type="ECO:0000256" key="7">
    <source>
        <dbReference type="RuleBase" id="RU362110"/>
    </source>
</evidence>
<evidence type="ECO:0000256" key="4">
    <source>
        <dbReference type="ARBA" id="ARBA00022801"/>
    </source>
</evidence>
<dbReference type="SUPFAM" id="SSF75005">
    <property type="entry name" value="Arabinanase/levansucrase/invertase"/>
    <property type="match status" value="1"/>
</dbReference>
<dbReference type="GO" id="GO:0004564">
    <property type="term" value="F:beta-fructofuranosidase activity"/>
    <property type="evidence" value="ECO:0007669"/>
    <property type="project" value="UniProtKB-EC"/>
</dbReference>
<dbReference type="EC" id="3.2.1.26" evidence="2"/>